<name>A0AB73T6U6_9FIRM</name>
<dbReference type="Pfam" id="PF02492">
    <property type="entry name" value="cobW"/>
    <property type="match status" value="1"/>
</dbReference>
<gene>
    <name evidence="2" type="ORF">C7383_103133</name>
</gene>
<dbReference type="PANTHER" id="PTHR13748">
    <property type="entry name" value="COBW-RELATED"/>
    <property type="match status" value="1"/>
</dbReference>
<evidence type="ECO:0000259" key="1">
    <source>
        <dbReference type="Pfam" id="PF02492"/>
    </source>
</evidence>
<feature type="domain" description="CobW/HypB/UreG nucleotide-binding" evidence="1">
    <location>
        <begin position="3"/>
        <end position="180"/>
    </location>
</feature>
<sequence>MKVLILGGFLGSGKTSLLMQLARYMTDSSDSDSAYKVVILENEVGKEGIDDKLLRGNGFNVENLFNGCACCTLSGELVAAAAGIAESCHPDWLVIETTGLAYPELIQDNLAGGIGMYSRICTVTDASRWSRLRIPMHALLEGQAERADIILINKTDLASEDALSQMEAELREMNQDAQIIRTSALDKIDSRIWQKVLGVEE</sequence>
<keyword evidence="3" id="KW-1185">Reference proteome</keyword>
<comment type="caution">
    <text evidence="2">The sequence shown here is derived from an EMBL/GenBank/DDBJ whole genome shotgun (WGS) entry which is preliminary data.</text>
</comment>
<accession>A0AB73T6U6</accession>
<evidence type="ECO:0000313" key="3">
    <source>
        <dbReference type="Proteomes" id="UP000245412"/>
    </source>
</evidence>
<dbReference type="Proteomes" id="UP000245412">
    <property type="component" value="Unassembled WGS sequence"/>
</dbReference>
<dbReference type="EMBL" id="QGGY01000003">
    <property type="protein sequence ID" value="PWJ77292.1"/>
    <property type="molecule type" value="Genomic_DNA"/>
</dbReference>
<dbReference type="InterPro" id="IPR003495">
    <property type="entry name" value="CobW/HypB/UreG_nucleotide-bd"/>
</dbReference>
<protein>
    <submittedName>
        <fullName evidence="2">CobW/HypB/UreG family nucleotide-binding protein</fullName>
    </submittedName>
</protein>
<evidence type="ECO:0000313" key="2">
    <source>
        <dbReference type="EMBL" id="PWJ77292.1"/>
    </source>
</evidence>
<dbReference type="SUPFAM" id="SSF52540">
    <property type="entry name" value="P-loop containing nucleoside triphosphate hydrolases"/>
    <property type="match status" value="1"/>
</dbReference>
<dbReference type="GO" id="GO:0005737">
    <property type="term" value="C:cytoplasm"/>
    <property type="evidence" value="ECO:0007669"/>
    <property type="project" value="TreeGrafter"/>
</dbReference>
<dbReference type="RefSeq" id="WP_109625403.1">
    <property type="nucleotide sequence ID" value="NZ_JANKBI010000002.1"/>
</dbReference>
<proteinExistence type="predicted"/>
<reference evidence="2 3" key="1">
    <citation type="submission" date="2018-05" db="EMBL/GenBank/DDBJ databases">
        <authorList>
            <person name="Goeker M."/>
            <person name="Huntemann M."/>
            <person name="Clum A."/>
            <person name="Pillay M."/>
            <person name="Palaniappan K."/>
            <person name="Varghese N."/>
            <person name="Mikhailova N."/>
            <person name="Stamatis D."/>
            <person name="Reddy T."/>
            <person name="Daum C."/>
            <person name="Shapiro N."/>
            <person name="Ivanova N."/>
            <person name="Kyrpides N."/>
            <person name="Woyke T."/>
        </authorList>
    </citation>
    <scope>NUCLEOTIDE SEQUENCE [LARGE SCALE GENOMIC DNA]</scope>
    <source>
        <strain evidence="2 3">DSM 26524</strain>
    </source>
</reference>
<dbReference type="InterPro" id="IPR027417">
    <property type="entry name" value="P-loop_NTPase"/>
</dbReference>
<organism evidence="2 3">
    <name type="scientific">Murimonas intestini</name>
    <dbReference type="NCBI Taxonomy" id="1337051"/>
    <lineage>
        <taxon>Bacteria</taxon>
        <taxon>Bacillati</taxon>
        <taxon>Bacillota</taxon>
        <taxon>Clostridia</taxon>
        <taxon>Lachnospirales</taxon>
        <taxon>Lachnospiraceae</taxon>
        <taxon>Murimonas</taxon>
    </lineage>
</organism>
<dbReference type="InterPro" id="IPR051316">
    <property type="entry name" value="Zinc-reg_GTPase_activator"/>
</dbReference>
<dbReference type="PANTHER" id="PTHR13748:SF62">
    <property type="entry name" value="COBW DOMAIN-CONTAINING PROTEIN"/>
    <property type="match status" value="1"/>
</dbReference>
<dbReference type="AlphaFoldDB" id="A0AB73T6U6"/>
<dbReference type="Gene3D" id="3.40.50.300">
    <property type="entry name" value="P-loop containing nucleotide triphosphate hydrolases"/>
    <property type="match status" value="1"/>
</dbReference>